<proteinExistence type="predicted"/>
<dbReference type="EMBL" id="JABJRC010000018">
    <property type="protein sequence ID" value="NOL45877.1"/>
    <property type="molecule type" value="Genomic_DNA"/>
</dbReference>
<reference evidence="3 4" key="1">
    <citation type="submission" date="2020-05" db="EMBL/GenBank/DDBJ databases">
        <title>Genome sequence of Kribbella sandramycini ATCC 39419.</title>
        <authorList>
            <person name="Maclea K.S."/>
            <person name="Fair J.L."/>
        </authorList>
    </citation>
    <scope>NUCLEOTIDE SEQUENCE [LARGE SCALE GENOMIC DNA]</scope>
    <source>
        <strain evidence="3 4">ATCC 39419</strain>
    </source>
</reference>
<keyword evidence="4" id="KW-1185">Reference proteome</keyword>
<evidence type="ECO:0000313" key="3">
    <source>
        <dbReference type="EMBL" id="NOL45877.1"/>
    </source>
</evidence>
<feature type="compositionally biased region" description="Basic residues" evidence="1">
    <location>
        <begin position="73"/>
        <end position="90"/>
    </location>
</feature>
<evidence type="ECO:0000313" key="5">
    <source>
        <dbReference type="Proteomes" id="UP000553957"/>
    </source>
</evidence>
<dbReference type="Proteomes" id="UP000534306">
    <property type="component" value="Unassembled WGS sequence"/>
</dbReference>
<evidence type="ECO:0000313" key="2">
    <source>
        <dbReference type="EMBL" id="MBB6564416.1"/>
    </source>
</evidence>
<gene>
    <name evidence="2" type="ORF">HNR71_000053</name>
    <name evidence="3" type="ORF">HPO96_37095</name>
</gene>
<name>A0A7Y4L7N6_9ACTN</name>
<evidence type="ECO:0000256" key="1">
    <source>
        <dbReference type="SAM" id="MobiDB-lite"/>
    </source>
</evidence>
<protein>
    <submittedName>
        <fullName evidence="3">Uncharacterized protein</fullName>
    </submittedName>
</protein>
<organism evidence="3 4">
    <name type="scientific">Kribbella sandramycini</name>
    <dbReference type="NCBI Taxonomy" id="60450"/>
    <lineage>
        <taxon>Bacteria</taxon>
        <taxon>Bacillati</taxon>
        <taxon>Actinomycetota</taxon>
        <taxon>Actinomycetes</taxon>
        <taxon>Propionibacteriales</taxon>
        <taxon>Kribbellaceae</taxon>
        <taxon>Kribbella</taxon>
    </lineage>
</organism>
<dbReference type="EMBL" id="JACHKF010000001">
    <property type="protein sequence ID" value="MBB6564416.1"/>
    <property type="molecule type" value="Genomic_DNA"/>
</dbReference>
<reference evidence="2 5" key="2">
    <citation type="submission" date="2020-08" db="EMBL/GenBank/DDBJ databases">
        <title>Sequencing the genomes of 1000 actinobacteria strains.</title>
        <authorList>
            <person name="Klenk H.-P."/>
        </authorList>
    </citation>
    <scope>NUCLEOTIDE SEQUENCE [LARGE SCALE GENOMIC DNA]</scope>
    <source>
        <strain evidence="2 5">DSM 15626</strain>
    </source>
</reference>
<dbReference type="RefSeq" id="WP_171679141.1">
    <property type="nucleotide sequence ID" value="NZ_BAAAGT010000022.1"/>
</dbReference>
<dbReference type="Proteomes" id="UP000553957">
    <property type="component" value="Unassembled WGS sequence"/>
</dbReference>
<comment type="caution">
    <text evidence="3">The sequence shown here is derived from an EMBL/GenBank/DDBJ whole genome shotgun (WGS) entry which is preliminary data.</text>
</comment>
<dbReference type="AlphaFoldDB" id="A0A7Y4L7N6"/>
<evidence type="ECO:0000313" key="4">
    <source>
        <dbReference type="Proteomes" id="UP000534306"/>
    </source>
</evidence>
<sequence>MMFNLPNAEHGSAFPVPMLDVPRVQLPGVDRDAVDALHAEMDATRVLRWRYSLAMARTGKHVYTGTVPSATKTARRRRNKAARVARRAGR</sequence>
<feature type="region of interest" description="Disordered" evidence="1">
    <location>
        <begin position="69"/>
        <end position="90"/>
    </location>
</feature>
<accession>A0A7Y4L7N6</accession>